<evidence type="ECO:0000313" key="2">
    <source>
        <dbReference type="Proteomes" id="UP001632038"/>
    </source>
</evidence>
<dbReference type="Proteomes" id="UP001632038">
    <property type="component" value="Unassembled WGS sequence"/>
</dbReference>
<keyword evidence="2" id="KW-1185">Reference proteome</keyword>
<proteinExistence type="predicted"/>
<dbReference type="EMBL" id="JAVIJP010000007">
    <property type="protein sequence ID" value="KAL3649038.1"/>
    <property type="molecule type" value="Genomic_DNA"/>
</dbReference>
<gene>
    <name evidence="1" type="ORF">CASFOL_005441</name>
</gene>
<accession>A0ABD3E3S1</accession>
<organism evidence="1 2">
    <name type="scientific">Castilleja foliolosa</name>
    <dbReference type="NCBI Taxonomy" id="1961234"/>
    <lineage>
        <taxon>Eukaryota</taxon>
        <taxon>Viridiplantae</taxon>
        <taxon>Streptophyta</taxon>
        <taxon>Embryophyta</taxon>
        <taxon>Tracheophyta</taxon>
        <taxon>Spermatophyta</taxon>
        <taxon>Magnoliopsida</taxon>
        <taxon>eudicotyledons</taxon>
        <taxon>Gunneridae</taxon>
        <taxon>Pentapetalae</taxon>
        <taxon>asterids</taxon>
        <taxon>lamiids</taxon>
        <taxon>Lamiales</taxon>
        <taxon>Orobanchaceae</taxon>
        <taxon>Pedicularideae</taxon>
        <taxon>Castillejinae</taxon>
        <taxon>Castilleja</taxon>
    </lineage>
</organism>
<protein>
    <submittedName>
        <fullName evidence="1">Uncharacterized protein</fullName>
    </submittedName>
</protein>
<name>A0ABD3E3S1_9LAMI</name>
<evidence type="ECO:0000313" key="1">
    <source>
        <dbReference type="EMBL" id="KAL3649038.1"/>
    </source>
</evidence>
<reference evidence="2" key="1">
    <citation type="journal article" date="2024" name="IScience">
        <title>Strigolactones Initiate the Formation of Haustorium-like Structures in Castilleja.</title>
        <authorList>
            <person name="Buerger M."/>
            <person name="Peterson D."/>
            <person name="Chory J."/>
        </authorList>
    </citation>
    <scope>NUCLEOTIDE SEQUENCE [LARGE SCALE GENOMIC DNA]</scope>
</reference>
<dbReference type="AlphaFoldDB" id="A0ABD3E3S1"/>
<comment type="caution">
    <text evidence="1">The sequence shown here is derived from an EMBL/GenBank/DDBJ whole genome shotgun (WGS) entry which is preliminary data.</text>
</comment>
<sequence>MTELSRRSRTRGSIRAEWADEFWEAVKMGLYDGERRRYDVVSNGTELQFSSVAGRVSMVGG</sequence>